<sequence length="268" mass="30759">MYKKTTIHIGLSSSVGVESRIHIKIEYRLVHCLLQLGTFLLPFVPYTTLLAGFLMEIHNVVVSLLVKPWSKLKRLDFRGFYAMVLHKGDEIVSVATVRIHGFKVAEMPLVATPFQYRRQGMCRLLLHELEKLLIQLGVERLVLPSILQLQKAWEDSFGFSELLHSQRRELFGYPFLAFSGTKMLQKFLSNSSTAQDINGLVGKSRDFDRNTSVVSKQKDKPDSGSRYSGLCYKRKSKRITGKENMMNSCNLSAQRYGYIYKRRRILGC</sequence>
<keyword evidence="2" id="KW-1185">Reference proteome</keyword>
<comment type="caution">
    <text evidence="1">The sequence shown here is derived from an EMBL/GenBank/DDBJ whole genome shotgun (WGS) entry which is preliminary data.</text>
</comment>
<evidence type="ECO:0000313" key="2">
    <source>
        <dbReference type="Proteomes" id="UP001164250"/>
    </source>
</evidence>
<accession>A0ACC1BC67</accession>
<protein>
    <submittedName>
        <fullName evidence="1">Uncharacterized protein</fullName>
    </submittedName>
</protein>
<name>A0ACC1BC67_9ROSI</name>
<dbReference type="Proteomes" id="UP001164250">
    <property type="component" value="Chromosome 5"/>
</dbReference>
<proteinExistence type="predicted"/>
<reference evidence="2" key="1">
    <citation type="journal article" date="2023" name="G3 (Bethesda)">
        <title>Genome assembly and association tests identify interacting loci associated with vigor, precocity, and sex in interspecific pistachio rootstocks.</title>
        <authorList>
            <person name="Palmer W."/>
            <person name="Jacygrad E."/>
            <person name="Sagayaradj S."/>
            <person name="Cavanaugh K."/>
            <person name="Han R."/>
            <person name="Bertier L."/>
            <person name="Beede B."/>
            <person name="Kafkas S."/>
            <person name="Golino D."/>
            <person name="Preece J."/>
            <person name="Michelmore R."/>
        </authorList>
    </citation>
    <scope>NUCLEOTIDE SEQUENCE [LARGE SCALE GENOMIC DNA]</scope>
</reference>
<gene>
    <name evidence="1" type="ORF">Patl1_27995</name>
</gene>
<organism evidence="1 2">
    <name type="scientific">Pistacia atlantica</name>
    <dbReference type="NCBI Taxonomy" id="434234"/>
    <lineage>
        <taxon>Eukaryota</taxon>
        <taxon>Viridiplantae</taxon>
        <taxon>Streptophyta</taxon>
        <taxon>Embryophyta</taxon>
        <taxon>Tracheophyta</taxon>
        <taxon>Spermatophyta</taxon>
        <taxon>Magnoliopsida</taxon>
        <taxon>eudicotyledons</taxon>
        <taxon>Gunneridae</taxon>
        <taxon>Pentapetalae</taxon>
        <taxon>rosids</taxon>
        <taxon>malvids</taxon>
        <taxon>Sapindales</taxon>
        <taxon>Anacardiaceae</taxon>
        <taxon>Pistacia</taxon>
    </lineage>
</organism>
<evidence type="ECO:0000313" key="1">
    <source>
        <dbReference type="EMBL" id="KAJ0096566.1"/>
    </source>
</evidence>
<dbReference type="EMBL" id="CM047901">
    <property type="protein sequence ID" value="KAJ0096566.1"/>
    <property type="molecule type" value="Genomic_DNA"/>
</dbReference>